<protein>
    <submittedName>
        <fullName evidence="1">Uncharacterized protein</fullName>
    </submittedName>
</protein>
<dbReference type="OrthoDB" id="3634448at2759"/>
<keyword evidence="2" id="KW-1185">Reference proteome</keyword>
<proteinExistence type="predicted"/>
<dbReference type="AlphaFoldDB" id="A0A9Q8PF00"/>
<gene>
    <name evidence="1" type="ORF">CLAFUR5_10921</name>
</gene>
<evidence type="ECO:0000313" key="1">
    <source>
        <dbReference type="EMBL" id="UJO21276.1"/>
    </source>
</evidence>
<name>A0A9Q8PF00_PASFU</name>
<dbReference type="RefSeq" id="XP_047765642.1">
    <property type="nucleotide sequence ID" value="XM_047910069.1"/>
</dbReference>
<sequence length="235" mass="26397">MSLTRQVQALPPELFKQILDYTVLPNTGGVVHINRDYRPPVGLSINRATRTEVAHLHYGTRTFQLIGDFDSSSSNIILVAWLKSLPVKHREITSKIHCPCQIDKTCNNTPLSDSGYLTEKVNAMREIDSCLETEGIRWQRPCAVLILPRGWAEVERRAGATMTGSRRFLWLLGRGGDGISIDGRAQWPITPDSHAYDISMQWARSAMSSHTILWLESVSARHTACREARLCTGEQ</sequence>
<accession>A0A9Q8PF00</accession>
<reference evidence="1" key="1">
    <citation type="submission" date="2021-12" db="EMBL/GenBank/DDBJ databases">
        <authorList>
            <person name="Zaccaron A."/>
            <person name="Stergiopoulos I."/>
        </authorList>
    </citation>
    <scope>NUCLEOTIDE SEQUENCE</scope>
    <source>
        <strain evidence="1">Race5_Kim</strain>
    </source>
</reference>
<dbReference type="GeneID" id="71990799"/>
<evidence type="ECO:0000313" key="2">
    <source>
        <dbReference type="Proteomes" id="UP000756132"/>
    </source>
</evidence>
<reference evidence="1" key="2">
    <citation type="journal article" date="2022" name="Microb. Genom.">
        <title>A chromosome-scale genome assembly of the tomato pathogen Cladosporium fulvum reveals a compartmentalized genome architecture and the presence of a dispensable chromosome.</title>
        <authorList>
            <person name="Zaccaron A.Z."/>
            <person name="Chen L.H."/>
            <person name="Samaras A."/>
            <person name="Stergiopoulos I."/>
        </authorList>
    </citation>
    <scope>NUCLEOTIDE SEQUENCE</scope>
    <source>
        <strain evidence="1">Race5_Kim</strain>
    </source>
</reference>
<dbReference type="KEGG" id="ffu:CLAFUR5_10921"/>
<organism evidence="1 2">
    <name type="scientific">Passalora fulva</name>
    <name type="common">Tomato leaf mold</name>
    <name type="synonym">Cladosporium fulvum</name>
    <dbReference type="NCBI Taxonomy" id="5499"/>
    <lineage>
        <taxon>Eukaryota</taxon>
        <taxon>Fungi</taxon>
        <taxon>Dikarya</taxon>
        <taxon>Ascomycota</taxon>
        <taxon>Pezizomycotina</taxon>
        <taxon>Dothideomycetes</taxon>
        <taxon>Dothideomycetidae</taxon>
        <taxon>Mycosphaerellales</taxon>
        <taxon>Mycosphaerellaceae</taxon>
        <taxon>Fulvia</taxon>
    </lineage>
</organism>
<dbReference type="Proteomes" id="UP000756132">
    <property type="component" value="Chromosome 8"/>
</dbReference>
<dbReference type="EMBL" id="CP090170">
    <property type="protein sequence ID" value="UJO21276.1"/>
    <property type="molecule type" value="Genomic_DNA"/>
</dbReference>